<organism evidence="2 3">
    <name type="scientific">Prauserella oleivorans</name>
    <dbReference type="NCBI Taxonomy" id="1478153"/>
    <lineage>
        <taxon>Bacteria</taxon>
        <taxon>Bacillati</taxon>
        <taxon>Actinomycetota</taxon>
        <taxon>Actinomycetes</taxon>
        <taxon>Pseudonocardiales</taxon>
        <taxon>Pseudonocardiaceae</taxon>
        <taxon>Prauserella</taxon>
    </lineage>
</organism>
<keyword evidence="1" id="KW-0732">Signal</keyword>
<evidence type="ECO:0000256" key="1">
    <source>
        <dbReference type="SAM" id="SignalP"/>
    </source>
</evidence>
<dbReference type="Proteomes" id="UP001597478">
    <property type="component" value="Unassembled WGS sequence"/>
</dbReference>
<protein>
    <submittedName>
        <fullName evidence="2">Uncharacterized protein</fullName>
    </submittedName>
</protein>
<comment type="caution">
    <text evidence="2">The sequence shown here is derived from an EMBL/GenBank/DDBJ whole genome shotgun (WGS) entry which is preliminary data.</text>
</comment>
<feature type="signal peptide" evidence="1">
    <location>
        <begin position="1"/>
        <end position="23"/>
    </location>
</feature>
<accession>A0ABW5WIG8</accession>
<keyword evidence="3" id="KW-1185">Reference proteome</keyword>
<sequence length="289" mass="31308">MRVAAVALSLCLLCLGLAPTAGAESRDPAYCARALDCTLHDIDRMSMADRLSFVHRLSAGPAAELLPGYAPRWRNIEGIIAFFADRDLGAPGTWVSYVDAGILEGIERGLAIALGRGDDTFGNPGSQLWARYLLLLRDGELADRSVHDRAWSEAEQAATEHGVRVAEQVHGIAPTGVEERFFAYSEFYRWVLRSRPAVVDPVSPGGQSGEQRQVTFVDWFTDVTNPTPAHKGAELAMSLAEFDALGGSVSGLALLHAYARYLCADYLADTTRSTAVPRGTTVDLREATR</sequence>
<name>A0ABW5WIG8_9PSEU</name>
<dbReference type="EMBL" id="JBHUOF010000049">
    <property type="protein sequence ID" value="MFD2802941.1"/>
    <property type="molecule type" value="Genomic_DNA"/>
</dbReference>
<dbReference type="RefSeq" id="WP_377395443.1">
    <property type="nucleotide sequence ID" value="NZ_JBHSAN010000054.1"/>
</dbReference>
<gene>
    <name evidence="2" type="ORF">ACFS2C_26460</name>
</gene>
<evidence type="ECO:0000313" key="3">
    <source>
        <dbReference type="Proteomes" id="UP001597478"/>
    </source>
</evidence>
<proteinExistence type="predicted"/>
<reference evidence="3" key="1">
    <citation type="journal article" date="2019" name="Int. J. Syst. Evol. Microbiol.">
        <title>The Global Catalogue of Microorganisms (GCM) 10K type strain sequencing project: providing services to taxonomists for standard genome sequencing and annotation.</title>
        <authorList>
            <consortium name="The Broad Institute Genomics Platform"/>
            <consortium name="The Broad Institute Genome Sequencing Center for Infectious Disease"/>
            <person name="Wu L."/>
            <person name="Ma J."/>
        </authorList>
    </citation>
    <scope>NUCLEOTIDE SEQUENCE [LARGE SCALE GENOMIC DNA]</scope>
    <source>
        <strain evidence="3">IBRC-M 10906</strain>
    </source>
</reference>
<evidence type="ECO:0000313" key="2">
    <source>
        <dbReference type="EMBL" id="MFD2802941.1"/>
    </source>
</evidence>
<feature type="chain" id="PRO_5046598144" evidence="1">
    <location>
        <begin position="24"/>
        <end position="289"/>
    </location>
</feature>